<dbReference type="PANTHER" id="PTHR11668:SF409">
    <property type="entry name" value="SERINE_THREONINE-PROTEIN PHOSPHATASE"/>
    <property type="match status" value="1"/>
</dbReference>
<dbReference type="AlphaFoldDB" id="A0A9P1MXR2"/>
<evidence type="ECO:0000259" key="2">
    <source>
        <dbReference type="PROSITE" id="PS00125"/>
    </source>
</evidence>
<dbReference type="SUPFAM" id="SSF56300">
    <property type="entry name" value="Metallo-dependent phosphatases"/>
    <property type="match status" value="1"/>
</dbReference>
<keyword evidence="1" id="KW-0378">Hydrolase</keyword>
<protein>
    <recommendedName>
        <fullName evidence="1">Serine/threonine-protein phosphatase</fullName>
        <ecNumber evidence="1">3.1.3.16</ecNumber>
    </recommendedName>
</protein>
<keyword evidence="4" id="KW-1185">Reference proteome</keyword>
<dbReference type="GO" id="GO:0005737">
    <property type="term" value="C:cytoplasm"/>
    <property type="evidence" value="ECO:0007669"/>
    <property type="project" value="TreeGrafter"/>
</dbReference>
<comment type="similarity">
    <text evidence="1">Belongs to the PPP phosphatase family.</text>
</comment>
<dbReference type="InterPro" id="IPR029052">
    <property type="entry name" value="Metallo-depent_PP-like"/>
</dbReference>
<evidence type="ECO:0000313" key="3">
    <source>
        <dbReference type="EMBL" id="CAI5442763.1"/>
    </source>
</evidence>
<proteinExistence type="inferred from homology"/>
<accession>A0A9P1MXR2</accession>
<comment type="catalytic activity">
    <reaction evidence="1">
        <text>O-phospho-L-threonyl-[protein] + H2O = L-threonyl-[protein] + phosphate</text>
        <dbReference type="Rhea" id="RHEA:47004"/>
        <dbReference type="Rhea" id="RHEA-COMP:11060"/>
        <dbReference type="Rhea" id="RHEA-COMP:11605"/>
        <dbReference type="ChEBI" id="CHEBI:15377"/>
        <dbReference type="ChEBI" id="CHEBI:30013"/>
        <dbReference type="ChEBI" id="CHEBI:43474"/>
        <dbReference type="ChEBI" id="CHEBI:61977"/>
        <dbReference type="EC" id="3.1.3.16"/>
    </reaction>
</comment>
<dbReference type="PRINTS" id="PR00114">
    <property type="entry name" value="STPHPHTASE"/>
</dbReference>
<dbReference type="OrthoDB" id="5831000at2759"/>
<dbReference type="InterPro" id="IPR050341">
    <property type="entry name" value="PP1_catalytic_subunit"/>
</dbReference>
<evidence type="ECO:0000313" key="4">
    <source>
        <dbReference type="Proteomes" id="UP001152747"/>
    </source>
</evidence>
<reference evidence="3" key="1">
    <citation type="submission" date="2022-11" db="EMBL/GenBank/DDBJ databases">
        <authorList>
            <person name="Kikuchi T."/>
        </authorList>
    </citation>
    <scope>NUCLEOTIDE SEQUENCE</scope>
    <source>
        <strain evidence="3">PS1010</strain>
    </source>
</reference>
<dbReference type="PANTHER" id="PTHR11668">
    <property type="entry name" value="SERINE/THREONINE PROTEIN PHOSPHATASE"/>
    <property type="match status" value="1"/>
</dbReference>
<dbReference type="Pfam" id="PF00149">
    <property type="entry name" value="Metallophos"/>
    <property type="match status" value="1"/>
</dbReference>
<dbReference type="GO" id="GO:0004722">
    <property type="term" value="F:protein serine/threonine phosphatase activity"/>
    <property type="evidence" value="ECO:0007669"/>
    <property type="project" value="UniProtKB-EC"/>
</dbReference>
<feature type="domain" description="Serine/threonine specific protein phosphatases" evidence="2">
    <location>
        <begin position="147"/>
        <end position="152"/>
    </location>
</feature>
<dbReference type="InterPro" id="IPR006186">
    <property type="entry name" value="Ser/Thr-sp_prot-phosphatase"/>
</dbReference>
<dbReference type="PROSITE" id="PS00125">
    <property type="entry name" value="SER_THR_PHOSPHATASE"/>
    <property type="match status" value="1"/>
</dbReference>
<gene>
    <name evidence="3" type="ORF">CAMP_LOCUS5400</name>
</gene>
<sequence length="373" mass="43032">MDIEKDSKNDIMQDDEVANIIRRIFSAQVVYSIGKVVEDSSNKIQKVYELRCDISPQEMFRLCRKMKRIFLASEGLLKIDGNTPIIVVADLHGQMVHLLRILRTSGLPPNQRYLFLGDYVDRGVQGILVITLLFCLKARYPNHIFLLRGNHEDVNTTLNYGFYDECLNRWPSENNQKGEDVWLQCIEVFNSMPLAAVVNSKVFCCHGGLSPFMNSLEDINKIQRPLIVPAFGIACDLLWSDPSQADREGWALSHRGISFTYGHDVVEEFCKKNNISLVIRGHQLFREFYTSGYVVRFGGLLISLFSALNYENHRNNAAVMKLEFKGMRKNLEVTPIVFRCRHYYPQKYTEMIGFKDCEKMLKREEVKSSFNSL</sequence>
<dbReference type="Proteomes" id="UP001152747">
    <property type="component" value="Unassembled WGS sequence"/>
</dbReference>
<dbReference type="Gene3D" id="3.60.21.10">
    <property type="match status" value="1"/>
</dbReference>
<dbReference type="InterPro" id="IPR004843">
    <property type="entry name" value="Calcineurin-like_PHP"/>
</dbReference>
<comment type="caution">
    <text evidence="3">The sequence shown here is derived from an EMBL/GenBank/DDBJ whole genome shotgun (WGS) entry which is preliminary data.</text>
</comment>
<dbReference type="EC" id="3.1.3.16" evidence="1"/>
<dbReference type="SMART" id="SM00156">
    <property type="entry name" value="PP2Ac"/>
    <property type="match status" value="1"/>
</dbReference>
<dbReference type="GO" id="GO:0005634">
    <property type="term" value="C:nucleus"/>
    <property type="evidence" value="ECO:0007669"/>
    <property type="project" value="TreeGrafter"/>
</dbReference>
<organism evidence="3 4">
    <name type="scientific">Caenorhabditis angaria</name>
    <dbReference type="NCBI Taxonomy" id="860376"/>
    <lineage>
        <taxon>Eukaryota</taxon>
        <taxon>Metazoa</taxon>
        <taxon>Ecdysozoa</taxon>
        <taxon>Nematoda</taxon>
        <taxon>Chromadorea</taxon>
        <taxon>Rhabditida</taxon>
        <taxon>Rhabditina</taxon>
        <taxon>Rhabditomorpha</taxon>
        <taxon>Rhabditoidea</taxon>
        <taxon>Rhabditidae</taxon>
        <taxon>Peloderinae</taxon>
        <taxon>Caenorhabditis</taxon>
    </lineage>
</organism>
<dbReference type="EMBL" id="CANHGI010000002">
    <property type="protein sequence ID" value="CAI5442763.1"/>
    <property type="molecule type" value="Genomic_DNA"/>
</dbReference>
<name>A0A9P1MXR2_9PELO</name>
<evidence type="ECO:0000256" key="1">
    <source>
        <dbReference type="RuleBase" id="RU004273"/>
    </source>
</evidence>